<protein>
    <submittedName>
        <fullName evidence="1">Uncharacterized protein</fullName>
    </submittedName>
</protein>
<dbReference type="AlphaFoldDB" id="A0A1G5KH70"/>
<dbReference type="STRING" id="582692.SAMN05720606_11543"/>
<dbReference type="EMBL" id="FMVM01000015">
    <property type="protein sequence ID" value="SCY99952.1"/>
    <property type="molecule type" value="Genomic_DNA"/>
</dbReference>
<accession>A0A1G5KH70</accession>
<proteinExistence type="predicted"/>
<organism evidence="1 2">
    <name type="scientific">Paenibacillus polysaccharolyticus</name>
    <dbReference type="NCBI Taxonomy" id="582692"/>
    <lineage>
        <taxon>Bacteria</taxon>
        <taxon>Bacillati</taxon>
        <taxon>Bacillota</taxon>
        <taxon>Bacilli</taxon>
        <taxon>Bacillales</taxon>
        <taxon>Paenibacillaceae</taxon>
        <taxon>Paenibacillus</taxon>
    </lineage>
</organism>
<evidence type="ECO:0000313" key="1">
    <source>
        <dbReference type="EMBL" id="SCY99952.1"/>
    </source>
</evidence>
<dbReference type="RefSeq" id="WP_090923475.1">
    <property type="nucleotide sequence ID" value="NZ_FMVM01000015.1"/>
</dbReference>
<keyword evidence="2" id="KW-1185">Reference proteome</keyword>
<reference evidence="2" key="1">
    <citation type="submission" date="2016-10" db="EMBL/GenBank/DDBJ databases">
        <authorList>
            <person name="Varghese N."/>
            <person name="Submissions S."/>
        </authorList>
    </citation>
    <scope>NUCLEOTIDE SEQUENCE [LARGE SCALE GENOMIC DNA]</scope>
    <source>
        <strain evidence="2">BL9</strain>
    </source>
</reference>
<gene>
    <name evidence="1" type="ORF">SAMN05720606_11543</name>
</gene>
<dbReference type="Proteomes" id="UP000198538">
    <property type="component" value="Unassembled WGS sequence"/>
</dbReference>
<sequence length="165" mass="18739">MNLLVTGIERIGRIDWSVSTQVDDPSNMALVQEYIRRVALLITTYHLETSYPFFNAARALGHHSTLDVMDQCPWLGELTNSFTKGTCVAYLEWLSLVESGNEEAIKFRDLYEPLILLIERGGRVSMRHGEIRTGRYVFPLANAEYMSKQAPIDLSDAGLRAWSQQ</sequence>
<name>A0A1G5KH70_9BACL</name>
<evidence type="ECO:0000313" key="2">
    <source>
        <dbReference type="Proteomes" id="UP000198538"/>
    </source>
</evidence>